<dbReference type="Proteomes" id="UP000887561">
    <property type="component" value="Unplaced"/>
</dbReference>
<evidence type="ECO:0000313" key="3">
    <source>
        <dbReference type="WBParaSite" id="scaffold12395_cov309.g16277"/>
    </source>
</evidence>
<feature type="compositionally biased region" description="Basic and acidic residues" evidence="1">
    <location>
        <begin position="1"/>
        <end position="12"/>
    </location>
</feature>
<organism evidence="2 3">
    <name type="scientific">Meloidogyne javanica</name>
    <name type="common">Root-knot nematode worm</name>
    <dbReference type="NCBI Taxonomy" id="6303"/>
    <lineage>
        <taxon>Eukaryota</taxon>
        <taxon>Metazoa</taxon>
        <taxon>Ecdysozoa</taxon>
        <taxon>Nematoda</taxon>
        <taxon>Chromadorea</taxon>
        <taxon>Rhabditida</taxon>
        <taxon>Tylenchina</taxon>
        <taxon>Tylenchomorpha</taxon>
        <taxon>Tylenchoidea</taxon>
        <taxon>Meloidogynidae</taxon>
        <taxon>Meloidogyninae</taxon>
        <taxon>Meloidogyne</taxon>
        <taxon>Meloidogyne incognita group</taxon>
    </lineage>
</organism>
<dbReference type="WBParaSite" id="scaffold1483_cov234.g3164">
    <property type="protein sequence ID" value="scaffold1483_cov234.g3164"/>
    <property type="gene ID" value="scaffold1483_cov234.g3164"/>
</dbReference>
<evidence type="ECO:0000313" key="2">
    <source>
        <dbReference type="Proteomes" id="UP000887561"/>
    </source>
</evidence>
<proteinExistence type="predicted"/>
<feature type="region of interest" description="Disordered" evidence="1">
    <location>
        <begin position="1"/>
        <end position="66"/>
    </location>
</feature>
<feature type="compositionally biased region" description="Basic and acidic residues" evidence="1">
    <location>
        <begin position="45"/>
        <end position="55"/>
    </location>
</feature>
<protein>
    <submittedName>
        <fullName evidence="3 4">Uncharacterized protein</fullName>
    </submittedName>
</protein>
<keyword evidence="2" id="KW-1185">Reference proteome</keyword>
<dbReference type="AlphaFoldDB" id="A0A915LIN6"/>
<evidence type="ECO:0000256" key="1">
    <source>
        <dbReference type="SAM" id="MobiDB-lite"/>
    </source>
</evidence>
<sequence length="66" mass="7499">MDVDPKDGEHSSEGTTTATTESTQSSELISSSKPKDEEEEFEEFPIYRESEEKGKNNGNCEFDDYR</sequence>
<accession>A0A915LIN6</accession>
<feature type="compositionally biased region" description="Low complexity" evidence="1">
    <location>
        <begin position="13"/>
        <end position="32"/>
    </location>
</feature>
<evidence type="ECO:0000313" key="4">
    <source>
        <dbReference type="WBParaSite" id="scaffold1483_cov234.g3164"/>
    </source>
</evidence>
<name>A0A915LIN6_MELJA</name>
<reference evidence="3 4" key="1">
    <citation type="submission" date="2022-11" db="UniProtKB">
        <authorList>
            <consortium name="WormBaseParasite"/>
        </authorList>
    </citation>
    <scope>IDENTIFICATION</scope>
</reference>
<dbReference type="WBParaSite" id="scaffold12395_cov309.g16277">
    <property type="protein sequence ID" value="scaffold12395_cov309.g16277"/>
    <property type="gene ID" value="scaffold12395_cov309.g16277"/>
</dbReference>